<evidence type="ECO:0000313" key="1">
    <source>
        <dbReference type="EMBL" id="CAA6806137.1"/>
    </source>
</evidence>
<dbReference type="SUPFAM" id="SSF143880">
    <property type="entry name" value="NE0471 N-terminal domain-like"/>
    <property type="match status" value="1"/>
</dbReference>
<accession>A0A6S6ST26</accession>
<proteinExistence type="predicted"/>
<reference evidence="1" key="1">
    <citation type="submission" date="2020-01" db="EMBL/GenBank/DDBJ databases">
        <authorList>
            <person name="Meier V. D."/>
            <person name="Meier V D."/>
        </authorList>
    </citation>
    <scope>NUCLEOTIDE SEQUENCE</scope>
    <source>
        <strain evidence="1">HLG_WM_MAG_03</strain>
    </source>
</reference>
<sequence length="46" mass="5653">KGKVVMERYISIEEVKYIDEYKIYLKFNDGKENNLDFKDFILLEFN</sequence>
<protein>
    <submittedName>
        <fullName evidence="1">Uncharacterized protein</fullName>
    </submittedName>
</protein>
<feature type="non-terminal residue" evidence="1">
    <location>
        <position position="1"/>
    </location>
</feature>
<dbReference type="AlphaFoldDB" id="A0A6S6ST26"/>
<dbReference type="InterPro" id="IPR018841">
    <property type="entry name" value="DUF2442"/>
</dbReference>
<name>A0A6S6ST26_9BACT</name>
<dbReference type="Pfam" id="PF10387">
    <property type="entry name" value="DUF2442"/>
    <property type="match status" value="1"/>
</dbReference>
<dbReference type="EMBL" id="CACVAR010000148">
    <property type="protein sequence ID" value="CAA6806137.1"/>
    <property type="molecule type" value="Genomic_DNA"/>
</dbReference>
<organism evidence="1">
    <name type="scientific">uncultured Sulfurovum sp</name>
    <dbReference type="NCBI Taxonomy" id="269237"/>
    <lineage>
        <taxon>Bacteria</taxon>
        <taxon>Pseudomonadati</taxon>
        <taxon>Campylobacterota</taxon>
        <taxon>Epsilonproteobacteria</taxon>
        <taxon>Campylobacterales</taxon>
        <taxon>Sulfurovaceae</taxon>
        <taxon>Sulfurovum</taxon>
        <taxon>environmental samples</taxon>
    </lineage>
</organism>
<dbReference type="InterPro" id="IPR036782">
    <property type="entry name" value="NE0471-like_N"/>
</dbReference>
<gene>
    <name evidence="1" type="ORF">HELGO_WM37322</name>
</gene>